<evidence type="ECO:0000313" key="3">
    <source>
        <dbReference type="EMBL" id="RED38217.1"/>
    </source>
</evidence>
<dbReference type="Gene3D" id="3.40.50.2000">
    <property type="entry name" value="Glycogen Phosphorylase B"/>
    <property type="match status" value="2"/>
</dbReference>
<gene>
    <name evidence="3" type="ORF">DFQ10_11138</name>
</gene>
<dbReference type="SUPFAM" id="SSF53756">
    <property type="entry name" value="UDP-Glycosyltransferase/glycogen phosphorylase"/>
    <property type="match status" value="1"/>
</dbReference>
<keyword evidence="4" id="KW-1185">Reference proteome</keyword>
<dbReference type="GO" id="GO:0016757">
    <property type="term" value="F:glycosyltransferase activity"/>
    <property type="evidence" value="ECO:0007669"/>
    <property type="project" value="InterPro"/>
</dbReference>
<keyword evidence="1" id="KW-0812">Transmembrane</keyword>
<evidence type="ECO:0000259" key="2">
    <source>
        <dbReference type="Pfam" id="PF00534"/>
    </source>
</evidence>
<proteinExistence type="predicted"/>
<dbReference type="RefSeq" id="WP_115818829.1">
    <property type="nucleotide sequence ID" value="NZ_QRDV01000011.1"/>
</dbReference>
<dbReference type="InterPro" id="IPR001296">
    <property type="entry name" value="Glyco_trans_1"/>
</dbReference>
<feature type="transmembrane region" description="Helical" evidence="1">
    <location>
        <begin position="58"/>
        <end position="76"/>
    </location>
</feature>
<keyword evidence="1" id="KW-0472">Membrane</keyword>
<dbReference type="OrthoDB" id="832722at2"/>
<accession>A0A3D9GQ27</accession>
<feature type="domain" description="Glycosyl transferase family 1" evidence="2">
    <location>
        <begin position="208"/>
        <end position="368"/>
    </location>
</feature>
<organism evidence="3 4">
    <name type="scientific">Winogradskyella eximia</name>
    <dbReference type="NCBI Taxonomy" id="262006"/>
    <lineage>
        <taxon>Bacteria</taxon>
        <taxon>Pseudomonadati</taxon>
        <taxon>Bacteroidota</taxon>
        <taxon>Flavobacteriia</taxon>
        <taxon>Flavobacteriales</taxon>
        <taxon>Flavobacteriaceae</taxon>
        <taxon>Winogradskyella</taxon>
    </lineage>
</organism>
<protein>
    <submittedName>
        <fullName evidence="3">Colanic acid/amylovoran biosynthesis glycosyltransferase</fullName>
    </submittedName>
</protein>
<dbReference type="AlphaFoldDB" id="A0A3D9GQ27"/>
<evidence type="ECO:0000256" key="1">
    <source>
        <dbReference type="SAM" id="Phobius"/>
    </source>
</evidence>
<dbReference type="Proteomes" id="UP000256980">
    <property type="component" value="Unassembled WGS sequence"/>
</dbReference>
<dbReference type="PANTHER" id="PTHR12526">
    <property type="entry name" value="GLYCOSYLTRANSFERASE"/>
    <property type="match status" value="1"/>
</dbReference>
<name>A0A3D9GQ27_9FLAO</name>
<comment type="caution">
    <text evidence="3">The sequence shown here is derived from an EMBL/GenBank/DDBJ whole genome shotgun (WGS) entry which is preliminary data.</text>
</comment>
<keyword evidence="1" id="KW-1133">Transmembrane helix</keyword>
<dbReference type="Pfam" id="PF00534">
    <property type="entry name" value="Glycos_transf_1"/>
    <property type="match status" value="1"/>
</dbReference>
<dbReference type="CDD" id="cd03801">
    <property type="entry name" value="GT4_PimA-like"/>
    <property type="match status" value="1"/>
</dbReference>
<reference evidence="3 4" key="1">
    <citation type="submission" date="2018-07" db="EMBL/GenBank/DDBJ databases">
        <title>Genomic Encyclopedia of Type Strains, Phase III (KMG-III): the genomes of soil and plant-associated and newly described type strains.</title>
        <authorList>
            <person name="Whitman W."/>
        </authorList>
    </citation>
    <scope>NUCLEOTIDE SEQUENCE [LARGE SCALE GENOMIC DNA]</scope>
    <source>
        <strain evidence="3 4">CECT 7946</strain>
    </source>
</reference>
<sequence>MIIGLILSNTPNYSETFFINKIKGLQASGVEVVLFVGKEREGFSLCKVCKMPTVYKNIFLFGFQYVFVLLSLLPHVKNVWRFLKLEKASGSSSLKLLKLLFINSHILKAKLDWLHFGFATQTIGSELVAKAIEAKMAVSFRGFDINEYPKKHKNCYVKLWKNIDKVHSISQYLVDEAYKLGLDKSVPVVIVSPAVDMSFINAIKDKTKSKFQKGMVICTVARLNWIKDLSTAIKTISLLKMKYPQISYLIIGGGSQKEKEQYLNLVEELGLQDHVVFYDKLSHVETIQKMNECDIYLQTSINEGFCNAVLEAQALGKLCVATNVGGLKENIVDTKTGWLVEPQNPIVISEKIIEIINLSELQLDKIKEQAVKRVETKFNTEIQMKSFVEFYKNS</sequence>
<evidence type="ECO:0000313" key="4">
    <source>
        <dbReference type="Proteomes" id="UP000256980"/>
    </source>
</evidence>
<dbReference type="EMBL" id="QRDV01000011">
    <property type="protein sequence ID" value="RED38217.1"/>
    <property type="molecule type" value="Genomic_DNA"/>
</dbReference>
<keyword evidence="3" id="KW-0808">Transferase</keyword>